<dbReference type="InterPro" id="IPR026444">
    <property type="entry name" value="Secre_tail"/>
</dbReference>
<proteinExistence type="predicted"/>
<evidence type="ECO:0000313" key="4">
    <source>
        <dbReference type="Proteomes" id="UP000779900"/>
    </source>
</evidence>
<evidence type="ECO:0000313" key="3">
    <source>
        <dbReference type="EMBL" id="MBM3330761.1"/>
    </source>
</evidence>
<feature type="chain" id="PRO_5037322397" description="Secretion system C-terminal sorting domain-containing protein" evidence="1">
    <location>
        <begin position="18"/>
        <end position="410"/>
    </location>
</feature>
<protein>
    <recommendedName>
        <fullName evidence="2">Secretion system C-terminal sorting domain-containing protein</fullName>
    </recommendedName>
</protein>
<evidence type="ECO:0000256" key="1">
    <source>
        <dbReference type="SAM" id="SignalP"/>
    </source>
</evidence>
<comment type="caution">
    <text evidence="3">The sequence shown here is derived from an EMBL/GenBank/DDBJ whole genome shotgun (WGS) entry which is preliminary data.</text>
</comment>
<reference evidence="3" key="1">
    <citation type="submission" date="2019-03" db="EMBL/GenBank/DDBJ databases">
        <title>Lake Tanganyika Metagenome-Assembled Genomes (MAGs).</title>
        <authorList>
            <person name="Tran P."/>
        </authorList>
    </citation>
    <scope>NUCLEOTIDE SEQUENCE</scope>
    <source>
        <strain evidence="3">K_DeepCast_150m_m2_040</strain>
    </source>
</reference>
<sequence length="410" mass="45284">MKALIGVLLLSAIGSAAKWHLLSWAGSDTLREVQFADSMQGWAMATKDLFHTTDRGRTWTVEQTLPPDSGNFHSGFAGLEVVDSCHVYLSGGLWSWSQPRYMNWTVFVKERLRGSWTTPFHLERYGDYHWVYARRLRFLDTLTGWHLGQDYEVDVRTNDGGASWRSFVSFEDSSEAGYDAWFIDTLTGWAVWDSVGMTTNGGDSWSPKTANIGARRIQMFDTLNGWVLSTYGLMQTTNGGDSWTTVVAETGLKAMRFCNPRHGVAVGLNGRILRTTDAGASWMPDTASAAMDLCSVFMVDSAHAWAVGAEGLVLGFGDWAKPGIDGETQLPLPVLLARAWPNPCRGTLWITVRDGAGSVVVYDDCGRPVAKVQSSTRRTEKLDLRSLPTGVYFARAASSPRAGVRFVLLR</sequence>
<dbReference type="PANTHER" id="PTHR47199:SF2">
    <property type="entry name" value="PHOTOSYSTEM II STABILITY_ASSEMBLY FACTOR HCF136, CHLOROPLASTIC"/>
    <property type="match status" value="1"/>
</dbReference>
<dbReference type="InterPro" id="IPR015943">
    <property type="entry name" value="WD40/YVTN_repeat-like_dom_sf"/>
</dbReference>
<dbReference type="Proteomes" id="UP000779900">
    <property type="component" value="Unassembled WGS sequence"/>
</dbReference>
<keyword evidence="1" id="KW-0732">Signal</keyword>
<dbReference type="EMBL" id="VGIR01000010">
    <property type="protein sequence ID" value="MBM3330761.1"/>
    <property type="molecule type" value="Genomic_DNA"/>
</dbReference>
<dbReference type="PANTHER" id="PTHR47199">
    <property type="entry name" value="PHOTOSYSTEM II STABILITY/ASSEMBLY FACTOR HCF136, CHLOROPLASTIC"/>
    <property type="match status" value="1"/>
</dbReference>
<organism evidence="3 4">
    <name type="scientific">candidate division WOR-3 bacterium</name>
    <dbReference type="NCBI Taxonomy" id="2052148"/>
    <lineage>
        <taxon>Bacteria</taxon>
        <taxon>Bacteria division WOR-3</taxon>
    </lineage>
</organism>
<dbReference type="Gene3D" id="2.130.10.10">
    <property type="entry name" value="YVTN repeat-like/Quinoprotein amine dehydrogenase"/>
    <property type="match status" value="1"/>
</dbReference>
<evidence type="ECO:0000259" key="2">
    <source>
        <dbReference type="Pfam" id="PF18962"/>
    </source>
</evidence>
<accession>A0A938BP31</accession>
<feature type="signal peptide" evidence="1">
    <location>
        <begin position="1"/>
        <end position="17"/>
    </location>
</feature>
<gene>
    <name evidence="3" type="ORF">FJY68_02780</name>
</gene>
<name>A0A938BP31_UNCW3</name>
<feature type="domain" description="Secretion system C-terminal sorting" evidence="2">
    <location>
        <begin position="340"/>
        <end position="398"/>
    </location>
</feature>
<dbReference type="SUPFAM" id="SSF110296">
    <property type="entry name" value="Oligoxyloglucan reducing end-specific cellobiohydrolase"/>
    <property type="match status" value="2"/>
</dbReference>
<dbReference type="Pfam" id="PF18962">
    <property type="entry name" value="Por_Secre_tail"/>
    <property type="match status" value="1"/>
</dbReference>
<dbReference type="AlphaFoldDB" id="A0A938BP31"/>